<gene>
    <name evidence="3" type="ORF">DPMN_165793</name>
</gene>
<dbReference type="Pfam" id="PF03184">
    <property type="entry name" value="DDE_1"/>
    <property type="match status" value="1"/>
</dbReference>
<evidence type="ECO:0000313" key="4">
    <source>
        <dbReference type="Proteomes" id="UP000828390"/>
    </source>
</evidence>
<dbReference type="PANTHER" id="PTHR19303">
    <property type="entry name" value="TRANSPOSON"/>
    <property type="match status" value="1"/>
</dbReference>
<dbReference type="SUPFAM" id="SSF46689">
    <property type="entry name" value="Homeodomain-like"/>
    <property type="match status" value="1"/>
</dbReference>
<reference evidence="3" key="2">
    <citation type="submission" date="2020-11" db="EMBL/GenBank/DDBJ databases">
        <authorList>
            <person name="McCartney M.A."/>
            <person name="Auch B."/>
            <person name="Kono T."/>
            <person name="Mallez S."/>
            <person name="Becker A."/>
            <person name="Gohl D.M."/>
            <person name="Silverstein K.A.T."/>
            <person name="Koren S."/>
            <person name="Bechman K.B."/>
            <person name="Herman A."/>
            <person name="Abrahante J.E."/>
            <person name="Garbe J."/>
        </authorList>
    </citation>
    <scope>NUCLEOTIDE SEQUENCE</scope>
    <source>
        <strain evidence="3">Duluth1</strain>
        <tissue evidence="3">Whole animal</tissue>
    </source>
</reference>
<dbReference type="GO" id="GO:0003677">
    <property type="term" value="F:DNA binding"/>
    <property type="evidence" value="ECO:0007669"/>
    <property type="project" value="TreeGrafter"/>
</dbReference>
<keyword evidence="4" id="KW-1185">Reference proteome</keyword>
<comment type="caution">
    <text evidence="3">The sequence shown here is derived from an EMBL/GenBank/DDBJ whole genome shotgun (WGS) entry which is preliminary data.</text>
</comment>
<dbReference type="Gene3D" id="1.10.10.60">
    <property type="entry name" value="Homeodomain-like"/>
    <property type="match status" value="1"/>
</dbReference>
<dbReference type="InterPro" id="IPR004875">
    <property type="entry name" value="DDE_SF_endonuclease_dom"/>
</dbReference>
<name>A0A9D4EXI6_DREPO</name>
<organism evidence="3 4">
    <name type="scientific">Dreissena polymorpha</name>
    <name type="common">Zebra mussel</name>
    <name type="synonym">Mytilus polymorpha</name>
    <dbReference type="NCBI Taxonomy" id="45954"/>
    <lineage>
        <taxon>Eukaryota</taxon>
        <taxon>Metazoa</taxon>
        <taxon>Spiralia</taxon>
        <taxon>Lophotrochozoa</taxon>
        <taxon>Mollusca</taxon>
        <taxon>Bivalvia</taxon>
        <taxon>Autobranchia</taxon>
        <taxon>Heteroconchia</taxon>
        <taxon>Euheterodonta</taxon>
        <taxon>Imparidentia</taxon>
        <taxon>Neoheterodontei</taxon>
        <taxon>Myida</taxon>
        <taxon>Dreissenoidea</taxon>
        <taxon>Dreissenidae</taxon>
        <taxon>Dreissena</taxon>
    </lineage>
</organism>
<reference evidence="3" key="1">
    <citation type="journal article" date="2019" name="bioRxiv">
        <title>The Genome of the Zebra Mussel, Dreissena polymorpha: A Resource for Invasive Species Research.</title>
        <authorList>
            <person name="McCartney M.A."/>
            <person name="Auch B."/>
            <person name="Kono T."/>
            <person name="Mallez S."/>
            <person name="Zhang Y."/>
            <person name="Obille A."/>
            <person name="Becker A."/>
            <person name="Abrahante J.E."/>
            <person name="Garbe J."/>
            <person name="Badalamenti J.P."/>
            <person name="Herman A."/>
            <person name="Mangelson H."/>
            <person name="Liachko I."/>
            <person name="Sullivan S."/>
            <person name="Sone E.D."/>
            <person name="Koren S."/>
            <person name="Silverstein K.A.T."/>
            <person name="Beckman K.B."/>
            <person name="Gohl D.M."/>
        </authorList>
    </citation>
    <scope>NUCLEOTIDE SEQUENCE</scope>
    <source>
        <strain evidence="3">Duluth1</strain>
        <tissue evidence="3">Whole animal</tissue>
    </source>
</reference>
<dbReference type="PANTHER" id="PTHR19303:SF74">
    <property type="entry name" value="POGO TRANSPOSABLE ELEMENT WITH KRAB DOMAIN"/>
    <property type="match status" value="1"/>
</dbReference>
<dbReference type="InterPro" id="IPR036397">
    <property type="entry name" value="RNaseH_sf"/>
</dbReference>
<accession>A0A9D4EXI6</accession>
<feature type="compositionally biased region" description="Polar residues" evidence="1">
    <location>
        <begin position="492"/>
        <end position="502"/>
    </location>
</feature>
<evidence type="ECO:0000313" key="3">
    <source>
        <dbReference type="EMBL" id="KAH3787666.1"/>
    </source>
</evidence>
<dbReference type="GO" id="GO:0005634">
    <property type="term" value="C:nucleus"/>
    <property type="evidence" value="ECO:0007669"/>
    <property type="project" value="TreeGrafter"/>
</dbReference>
<evidence type="ECO:0000259" key="2">
    <source>
        <dbReference type="Pfam" id="PF03184"/>
    </source>
</evidence>
<dbReference type="OrthoDB" id="10043687at2759"/>
<dbReference type="InterPro" id="IPR009057">
    <property type="entry name" value="Homeodomain-like_sf"/>
</dbReference>
<feature type="compositionally biased region" description="Basic and acidic residues" evidence="1">
    <location>
        <begin position="429"/>
        <end position="439"/>
    </location>
</feature>
<dbReference type="AlphaFoldDB" id="A0A9D4EXI6"/>
<sequence>MRQKQKQPIRLMKCKAYSREMMMSAYKAVKDDHLPVDRAAIMYGVPKQTLRDRVLNKVKISSRWGKDSLFTHEEEELLVSHLEGLAQVGYGINRSQLNILAGDLAVKLGRRLTDSKLSNNWYYAFLRRWTHRLKVIKPRGLSSTRAAAVTQENIDSYFRDLDAILTKYSLKCKPHLIYNLDETGIQPEHRPSKVITGVSSSKTQAVTSPNTGTTTIVACVNAAGTALPPYYVFKGKRTNDDLLKNAAVGANYAMSDSGWVNGEVLMKYLEEHFLKFVQRGSGDISQPILLIYDGHASHVSIDIVNWAREHNVILFVLPPHSSHALQPLDITCFGPFKSIFHNECHLYMAKQRGRVITKYDIADLSGKAYLKSMTPATIQSGFRKAGISPFDPTKVPAEMIVPSKSFPKIIPELPIRTMKELLDEKLMETAPKAKLEKPKANKNKTQDKKKKPKMGGKAITEDCTYFQLLEYQQQREENNTKEKTNRSKQNLHKSPQPSTSKGNIVDSDIESEIEDEDPANNCCICKKFSPPGLDQCDELVIVKWAQCTACGHWCHLRFCSQIRVVRRLSDFFCPHCAEREC</sequence>
<dbReference type="EMBL" id="JAIWYP010000008">
    <property type="protein sequence ID" value="KAH3787666.1"/>
    <property type="molecule type" value="Genomic_DNA"/>
</dbReference>
<feature type="domain" description="DDE-1" evidence="2">
    <location>
        <begin position="214"/>
        <end position="355"/>
    </location>
</feature>
<feature type="region of interest" description="Disordered" evidence="1">
    <location>
        <begin position="475"/>
        <end position="504"/>
    </location>
</feature>
<dbReference type="CDD" id="cd15517">
    <property type="entry name" value="PHD_TCF19_like"/>
    <property type="match status" value="1"/>
</dbReference>
<dbReference type="Gene3D" id="3.30.420.10">
    <property type="entry name" value="Ribonuclease H-like superfamily/Ribonuclease H"/>
    <property type="match status" value="1"/>
</dbReference>
<dbReference type="Proteomes" id="UP000828390">
    <property type="component" value="Unassembled WGS sequence"/>
</dbReference>
<feature type="compositionally biased region" description="Basic and acidic residues" evidence="1">
    <location>
        <begin position="475"/>
        <end position="485"/>
    </location>
</feature>
<protein>
    <recommendedName>
        <fullName evidence="2">DDE-1 domain-containing protein</fullName>
    </recommendedName>
</protein>
<evidence type="ECO:0000256" key="1">
    <source>
        <dbReference type="SAM" id="MobiDB-lite"/>
    </source>
</evidence>
<feature type="region of interest" description="Disordered" evidence="1">
    <location>
        <begin position="429"/>
        <end position="456"/>
    </location>
</feature>
<proteinExistence type="predicted"/>
<dbReference type="InterPro" id="IPR050863">
    <property type="entry name" value="CenT-Element_Derived"/>
</dbReference>